<reference evidence="10" key="1">
    <citation type="journal article" date="2020" name="Appl. Environ. Microbiol.">
        <title>Diazotrophic Anaeromyxobacter Isolates from Soils.</title>
        <authorList>
            <person name="Masuda Y."/>
            <person name="Yamanaka H."/>
            <person name="Xu Z.X."/>
            <person name="Shiratori Y."/>
            <person name="Aono T."/>
            <person name="Amachi S."/>
            <person name="Senoo K."/>
            <person name="Itoh H."/>
        </authorList>
    </citation>
    <scope>NUCLEOTIDE SEQUENCE [LARGE SCALE GENOMIC DNA]</scope>
    <source>
        <strain evidence="10">R267</strain>
    </source>
</reference>
<evidence type="ECO:0000256" key="4">
    <source>
        <dbReference type="ARBA" id="ARBA00022741"/>
    </source>
</evidence>
<evidence type="ECO:0000313" key="10">
    <source>
        <dbReference type="Proteomes" id="UP000503640"/>
    </source>
</evidence>
<evidence type="ECO:0000256" key="1">
    <source>
        <dbReference type="ARBA" id="ARBA00012513"/>
    </source>
</evidence>
<dbReference type="PANTHER" id="PTHR43289:SF6">
    <property type="entry name" value="SERINE_THREONINE-PROTEIN KINASE NEKL-3"/>
    <property type="match status" value="1"/>
</dbReference>
<evidence type="ECO:0000256" key="5">
    <source>
        <dbReference type="ARBA" id="ARBA00022777"/>
    </source>
</evidence>
<dbReference type="SUPFAM" id="SSF56112">
    <property type="entry name" value="Protein kinase-like (PK-like)"/>
    <property type="match status" value="1"/>
</dbReference>
<keyword evidence="3" id="KW-0808">Transferase</keyword>
<evidence type="ECO:0000259" key="8">
    <source>
        <dbReference type="PROSITE" id="PS50011"/>
    </source>
</evidence>
<dbReference type="FunFam" id="1.10.510.10:FF:000021">
    <property type="entry name" value="Serine/threonine protein kinase"/>
    <property type="match status" value="1"/>
</dbReference>
<dbReference type="Pfam" id="PF00069">
    <property type="entry name" value="Pkinase"/>
    <property type="match status" value="1"/>
</dbReference>
<dbReference type="PROSITE" id="PS50011">
    <property type="entry name" value="PROTEIN_KINASE_DOM"/>
    <property type="match status" value="1"/>
</dbReference>
<dbReference type="Gene3D" id="3.30.200.20">
    <property type="entry name" value="Phosphorylase Kinase, domain 1"/>
    <property type="match status" value="1"/>
</dbReference>
<evidence type="ECO:0000256" key="3">
    <source>
        <dbReference type="ARBA" id="ARBA00022679"/>
    </source>
</evidence>
<evidence type="ECO:0000256" key="6">
    <source>
        <dbReference type="ARBA" id="ARBA00022840"/>
    </source>
</evidence>
<dbReference type="CDD" id="cd14014">
    <property type="entry name" value="STKc_PknB_like"/>
    <property type="match status" value="1"/>
</dbReference>
<sequence>MVPTQADDGPPCALCGGDHPRAACPSAARPVAHTLGLDEPLPVVPDPLLGTMVGSFRVQRLLGRGGMGTVYLAEHPVIGSKVAIKFLHESMCANPELVGRFYDEARAVNLIGHENIVAIFDLALLPPSRYYIIMEYLDGAPFSALLRASRVDPAISLDVLLQLADALRAAHDRGVVHRDLKPENVFLVRRRGRAHFVKLMDFGIAKLADRQTGARTAAGVIVGTPEYMAPEQCENGRIDRRTDVYALGMMAYEAATGRLPFTGQGIPHILLAQLRQLPRPPREVDPTISPALEAVILKALQKDPADRFQDMAAFAAALEEVRRGPERAAARPPGAPAARALAPQLDVAGPGGYHRRLRPSEAARGGLFFPEEGTLPPLFSRLAVDVPAAGGRPVRVEGEVVRHVSAAEAARWQMQPGFALQLGALPGDAQAAVDALAAQLASRPALTPQPTEVPAPLALDAIAKRAAGGPYELLGARPEDGFPEIRERARAVRRQLEALQQNLTSGTRATRVPILLAQVDAAAALLGSPGERLMLDARRGNFHGVAHCVTAGTPPPVLEARRQAMLSEDPRRADEAQRHLARARVAEKLGNVAAALAEYEAALRSDPLDLELHRPYWDLRRRLEPR</sequence>
<feature type="domain" description="Protein kinase" evidence="8">
    <location>
        <begin position="56"/>
        <end position="321"/>
    </location>
</feature>
<dbReference type="EC" id="2.7.11.1" evidence="1"/>
<comment type="caution">
    <text evidence="9">The sequence shown here is derived from an EMBL/GenBank/DDBJ whole genome shotgun (WGS) entry which is preliminary data.</text>
</comment>
<feature type="binding site" evidence="7">
    <location>
        <position position="85"/>
    </location>
    <ligand>
        <name>ATP</name>
        <dbReference type="ChEBI" id="CHEBI:30616"/>
    </ligand>
</feature>
<keyword evidence="6 7" id="KW-0067">ATP-binding</keyword>
<dbReference type="Proteomes" id="UP000503640">
    <property type="component" value="Unassembled WGS sequence"/>
</dbReference>
<keyword evidence="10" id="KW-1185">Reference proteome</keyword>
<dbReference type="InterPro" id="IPR011009">
    <property type="entry name" value="Kinase-like_dom_sf"/>
</dbReference>
<dbReference type="InterPro" id="IPR017441">
    <property type="entry name" value="Protein_kinase_ATP_BS"/>
</dbReference>
<evidence type="ECO:0000256" key="2">
    <source>
        <dbReference type="ARBA" id="ARBA00022527"/>
    </source>
</evidence>
<organism evidence="9 10">
    <name type="scientific">Anaeromyxobacter diazotrophicus</name>
    <dbReference type="NCBI Taxonomy" id="2590199"/>
    <lineage>
        <taxon>Bacteria</taxon>
        <taxon>Pseudomonadati</taxon>
        <taxon>Myxococcota</taxon>
        <taxon>Myxococcia</taxon>
        <taxon>Myxococcales</taxon>
        <taxon>Cystobacterineae</taxon>
        <taxon>Anaeromyxobacteraceae</taxon>
        <taxon>Anaeromyxobacter</taxon>
    </lineage>
</organism>
<keyword evidence="2" id="KW-0723">Serine/threonine-protein kinase</keyword>
<dbReference type="InterPro" id="IPR000719">
    <property type="entry name" value="Prot_kinase_dom"/>
</dbReference>
<dbReference type="InterPro" id="IPR008271">
    <property type="entry name" value="Ser/Thr_kinase_AS"/>
</dbReference>
<dbReference type="PROSITE" id="PS00108">
    <property type="entry name" value="PROTEIN_KINASE_ST"/>
    <property type="match status" value="1"/>
</dbReference>
<name>A0A7I9VQQ3_9BACT</name>
<dbReference type="Gene3D" id="1.10.510.10">
    <property type="entry name" value="Transferase(Phosphotransferase) domain 1"/>
    <property type="match status" value="1"/>
</dbReference>
<dbReference type="AlphaFoldDB" id="A0A7I9VQQ3"/>
<evidence type="ECO:0000256" key="7">
    <source>
        <dbReference type="PROSITE-ProRule" id="PRU10141"/>
    </source>
</evidence>
<dbReference type="GO" id="GO:0005524">
    <property type="term" value="F:ATP binding"/>
    <property type="evidence" value="ECO:0007669"/>
    <property type="project" value="UniProtKB-UniRule"/>
</dbReference>
<protein>
    <recommendedName>
        <fullName evidence="1">non-specific serine/threonine protein kinase</fullName>
        <ecNumber evidence="1">2.7.11.1</ecNumber>
    </recommendedName>
</protein>
<evidence type="ECO:0000313" key="9">
    <source>
        <dbReference type="EMBL" id="GEJ58746.1"/>
    </source>
</evidence>
<dbReference type="PROSITE" id="PS00107">
    <property type="entry name" value="PROTEIN_KINASE_ATP"/>
    <property type="match status" value="1"/>
</dbReference>
<proteinExistence type="predicted"/>
<dbReference type="PANTHER" id="PTHR43289">
    <property type="entry name" value="MITOGEN-ACTIVATED PROTEIN KINASE KINASE KINASE 20-RELATED"/>
    <property type="match status" value="1"/>
</dbReference>
<dbReference type="EMBL" id="BJTG01000009">
    <property type="protein sequence ID" value="GEJ58746.1"/>
    <property type="molecule type" value="Genomic_DNA"/>
</dbReference>
<dbReference type="SMART" id="SM00220">
    <property type="entry name" value="S_TKc"/>
    <property type="match status" value="1"/>
</dbReference>
<accession>A0A7I9VQQ3</accession>
<gene>
    <name evidence="9" type="ORF">AMYX_34870</name>
</gene>
<keyword evidence="5" id="KW-0418">Kinase</keyword>
<dbReference type="GO" id="GO:0004674">
    <property type="term" value="F:protein serine/threonine kinase activity"/>
    <property type="evidence" value="ECO:0007669"/>
    <property type="project" value="UniProtKB-KW"/>
</dbReference>
<keyword evidence="4 7" id="KW-0547">Nucleotide-binding</keyword>